<dbReference type="EMBL" id="JANPWB010000013">
    <property type="protein sequence ID" value="KAJ1111021.1"/>
    <property type="molecule type" value="Genomic_DNA"/>
</dbReference>
<proteinExistence type="predicted"/>
<feature type="compositionally biased region" description="Basic and acidic residues" evidence="1">
    <location>
        <begin position="122"/>
        <end position="135"/>
    </location>
</feature>
<feature type="compositionally biased region" description="Polar residues" evidence="1">
    <location>
        <begin position="110"/>
        <end position="121"/>
    </location>
</feature>
<keyword evidence="3" id="KW-1185">Reference proteome</keyword>
<reference evidence="2" key="1">
    <citation type="journal article" date="2022" name="bioRxiv">
        <title>Sequencing and chromosome-scale assembly of the giantPleurodeles waltlgenome.</title>
        <authorList>
            <person name="Brown T."/>
            <person name="Elewa A."/>
            <person name="Iarovenko S."/>
            <person name="Subramanian E."/>
            <person name="Araus A.J."/>
            <person name="Petzold A."/>
            <person name="Susuki M."/>
            <person name="Suzuki K.-i.T."/>
            <person name="Hayashi T."/>
            <person name="Toyoda A."/>
            <person name="Oliveira C."/>
            <person name="Osipova E."/>
            <person name="Leigh N.D."/>
            <person name="Simon A."/>
            <person name="Yun M.H."/>
        </authorList>
    </citation>
    <scope>NUCLEOTIDE SEQUENCE</scope>
    <source>
        <strain evidence="2">20211129_DDA</strain>
        <tissue evidence="2">Liver</tissue>
    </source>
</reference>
<protein>
    <submittedName>
        <fullName evidence="2">Uncharacterized protein</fullName>
    </submittedName>
</protein>
<sequence>MPAPATSAKDQRVLPVMSANDQRRLSASVTSAEDQRGLPALVTSAKDQRRLSAPVEDQRGLPVTSAEDQRGLPAPATSAEDQREMPSHEDCDGPLLPEADPPCSEGVDSAATSNPEVQHTSDNPRLRLGNERQRETFCAVTRLQNSEGSDESGADEWRTLSWGTVKEDGDDMEGSGVLTTDDPKGDPPDDWKTRTSGAGGAQRKLRPRWVKPWPLQVRGLHK</sequence>
<evidence type="ECO:0000256" key="1">
    <source>
        <dbReference type="SAM" id="MobiDB-lite"/>
    </source>
</evidence>
<comment type="caution">
    <text evidence="2">The sequence shown here is derived from an EMBL/GenBank/DDBJ whole genome shotgun (WGS) entry which is preliminary data.</text>
</comment>
<dbReference type="Proteomes" id="UP001066276">
    <property type="component" value="Chromosome 9"/>
</dbReference>
<feature type="compositionally biased region" description="Basic and acidic residues" evidence="1">
    <location>
        <begin position="181"/>
        <end position="193"/>
    </location>
</feature>
<accession>A0AAV7N4Q6</accession>
<organism evidence="2 3">
    <name type="scientific">Pleurodeles waltl</name>
    <name type="common">Iberian ribbed newt</name>
    <dbReference type="NCBI Taxonomy" id="8319"/>
    <lineage>
        <taxon>Eukaryota</taxon>
        <taxon>Metazoa</taxon>
        <taxon>Chordata</taxon>
        <taxon>Craniata</taxon>
        <taxon>Vertebrata</taxon>
        <taxon>Euteleostomi</taxon>
        <taxon>Amphibia</taxon>
        <taxon>Batrachia</taxon>
        <taxon>Caudata</taxon>
        <taxon>Salamandroidea</taxon>
        <taxon>Salamandridae</taxon>
        <taxon>Pleurodelinae</taxon>
        <taxon>Pleurodeles</taxon>
    </lineage>
</organism>
<feature type="region of interest" description="Disordered" evidence="1">
    <location>
        <begin position="1"/>
        <end position="203"/>
    </location>
</feature>
<gene>
    <name evidence="2" type="ORF">NDU88_008359</name>
</gene>
<evidence type="ECO:0000313" key="3">
    <source>
        <dbReference type="Proteomes" id="UP001066276"/>
    </source>
</evidence>
<name>A0AAV7N4Q6_PLEWA</name>
<dbReference type="AlphaFoldDB" id="A0AAV7N4Q6"/>
<feature type="compositionally biased region" description="Basic and acidic residues" evidence="1">
    <location>
        <begin position="80"/>
        <end position="91"/>
    </location>
</feature>
<evidence type="ECO:0000313" key="2">
    <source>
        <dbReference type="EMBL" id="KAJ1111021.1"/>
    </source>
</evidence>